<keyword evidence="2" id="KW-1185">Reference proteome</keyword>
<comment type="caution">
    <text evidence="1">The sequence shown here is derived from an EMBL/GenBank/DDBJ whole genome shotgun (WGS) entry which is preliminary data.</text>
</comment>
<dbReference type="InParanoid" id="A0A212EUJ5"/>
<dbReference type="STRING" id="278856.A0A212EUJ5"/>
<sequence length="172" mass="19314">MPKVPKLEDGKLNVGVPDLDQITSDISGKSLLTSPRVTRLTATTIAMAELDLNILFKFVKSYDDNRETQNSFLVNCDNAFELASDVQKPILFKFILSQFSGKAEESRQGLQENVTQYALRMETYLSQLLTEISLSTSKLKELPARTAAMEDLVLHHFLMGLLKTVFNPVFLI</sequence>
<protein>
    <submittedName>
        <fullName evidence="1">Uncharacterized protein</fullName>
    </submittedName>
</protein>
<evidence type="ECO:0000313" key="2">
    <source>
        <dbReference type="Proteomes" id="UP000007151"/>
    </source>
</evidence>
<dbReference type="AlphaFoldDB" id="A0A212EUJ5"/>
<dbReference type="EMBL" id="AGBW02012374">
    <property type="protein sequence ID" value="OWR45156.1"/>
    <property type="molecule type" value="Genomic_DNA"/>
</dbReference>
<reference evidence="1 2" key="1">
    <citation type="journal article" date="2011" name="Cell">
        <title>The monarch butterfly genome yields insights into long-distance migration.</title>
        <authorList>
            <person name="Zhan S."/>
            <person name="Merlin C."/>
            <person name="Boore J.L."/>
            <person name="Reppert S.M."/>
        </authorList>
    </citation>
    <scope>NUCLEOTIDE SEQUENCE [LARGE SCALE GENOMIC DNA]</scope>
    <source>
        <strain evidence="1">F-2</strain>
    </source>
</reference>
<dbReference type="KEGG" id="dpl:KGM_211273"/>
<gene>
    <name evidence="1" type="ORF">KGM_211273</name>
</gene>
<dbReference type="Proteomes" id="UP000007151">
    <property type="component" value="Unassembled WGS sequence"/>
</dbReference>
<name>A0A212EUJ5_DANPL</name>
<proteinExistence type="predicted"/>
<evidence type="ECO:0000313" key="1">
    <source>
        <dbReference type="EMBL" id="OWR45156.1"/>
    </source>
</evidence>
<accession>A0A212EUJ5</accession>
<organism evidence="1 2">
    <name type="scientific">Danaus plexippus plexippus</name>
    <dbReference type="NCBI Taxonomy" id="278856"/>
    <lineage>
        <taxon>Eukaryota</taxon>
        <taxon>Metazoa</taxon>
        <taxon>Ecdysozoa</taxon>
        <taxon>Arthropoda</taxon>
        <taxon>Hexapoda</taxon>
        <taxon>Insecta</taxon>
        <taxon>Pterygota</taxon>
        <taxon>Neoptera</taxon>
        <taxon>Endopterygota</taxon>
        <taxon>Lepidoptera</taxon>
        <taxon>Glossata</taxon>
        <taxon>Ditrysia</taxon>
        <taxon>Papilionoidea</taxon>
        <taxon>Nymphalidae</taxon>
        <taxon>Danainae</taxon>
        <taxon>Danaini</taxon>
        <taxon>Danaina</taxon>
        <taxon>Danaus</taxon>
        <taxon>Danaus</taxon>
    </lineage>
</organism>